<evidence type="ECO:0000259" key="16">
    <source>
        <dbReference type="PROSITE" id="PS50892"/>
    </source>
</evidence>
<evidence type="ECO:0000313" key="17">
    <source>
        <dbReference type="EMBL" id="KAG5186540.1"/>
    </source>
</evidence>
<proteinExistence type="inferred from homology"/>
<evidence type="ECO:0000256" key="3">
    <source>
        <dbReference type="ARBA" id="ARBA00008025"/>
    </source>
</evidence>
<feature type="chain" id="PRO_5032834803" evidence="14">
    <location>
        <begin position="27"/>
        <end position="223"/>
    </location>
</feature>
<evidence type="ECO:0000313" key="18">
    <source>
        <dbReference type="Proteomes" id="UP000664859"/>
    </source>
</evidence>
<sequence length="223" mass="26028">MPLLTFVARVIDGLLLVASIDPVTESQEAADVYRSQAKQIIKQLNPRSEAKCSIVSEPMMFHYMIEQGICYLTLTDKGYPKRLAFLYLEELHEAFIEELQRDHGMDWRTQVETVSRPYGFIKFDKVIQRKRREYLDPSSRDNMARLNSDLADIHDIMKKNIQEVLNRGERLDHVSQISKDLATQAEQFKWNSKKLSLMALWQKYAPMVAILLVVLITLWYKFG</sequence>
<reference evidence="17" key="1">
    <citation type="submission" date="2021-02" db="EMBL/GenBank/DDBJ databases">
        <title>First Annotated Genome of the Yellow-green Alga Tribonema minus.</title>
        <authorList>
            <person name="Mahan K.M."/>
        </authorList>
    </citation>
    <scope>NUCLEOTIDE SEQUENCE</scope>
    <source>
        <strain evidence="17">UTEX B ZZ1240</strain>
    </source>
</reference>
<dbReference type="OrthoDB" id="1719357at2759"/>
<keyword evidence="11 13" id="KW-0472">Membrane</keyword>
<dbReference type="GO" id="GO:0005484">
    <property type="term" value="F:SNAP receptor activity"/>
    <property type="evidence" value="ECO:0007669"/>
    <property type="project" value="InterPro"/>
</dbReference>
<evidence type="ECO:0000256" key="12">
    <source>
        <dbReference type="PROSITE-ProRule" id="PRU00290"/>
    </source>
</evidence>
<comment type="subcellular location">
    <subcellularLocation>
        <location evidence="1">Endoplasmic reticulum membrane</location>
        <topology evidence="1">Single-pass type IV membrane protein</topology>
    </subcellularLocation>
    <subcellularLocation>
        <location evidence="2">Golgi apparatus membrane</location>
    </subcellularLocation>
</comment>
<evidence type="ECO:0000256" key="8">
    <source>
        <dbReference type="ARBA" id="ARBA00022989"/>
    </source>
</evidence>
<evidence type="ECO:0000256" key="14">
    <source>
        <dbReference type="SAM" id="SignalP"/>
    </source>
</evidence>
<dbReference type="GO" id="GO:0006890">
    <property type="term" value="P:retrograde vesicle-mediated transport, Golgi to endoplasmic reticulum"/>
    <property type="evidence" value="ECO:0007669"/>
    <property type="project" value="InterPro"/>
</dbReference>
<dbReference type="FunFam" id="3.30.450.50:FF:000018">
    <property type="entry name" value="Vesicle-trafficking protein SEC22b"/>
    <property type="match status" value="1"/>
</dbReference>
<feature type="domain" description="Longin" evidence="15">
    <location>
        <begin position="6"/>
        <end position="127"/>
    </location>
</feature>
<dbReference type="PROSITE" id="PS50892">
    <property type="entry name" value="V_SNARE"/>
    <property type="match status" value="1"/>
</dbReference>
<dbReference type="Pfam" id="PF13774">
    <property type="entry name" value="Longin"/>
    <property type="match status" value="1"/>
</dbReference>
<dbReference type="InterPro" id="IPR010908">
    <property type="entry name" value="Longin_dom"/>
</dbReference>
<dbReference type="GO" id="GO:0005789">
    <property type="term" value="C:endoplasmic reticulum membrane"/>
    <property type="evidence" value="ECO:0007669"/>
    <property type="project" value="UniProtKB-SubCell"/>
</dbReference>
<name>A0A835Z3W0_9STRA</name>
<evidence type="ECO:0000256" key="5">
    <source>
        <dbReference type="ARBA" id="ARBA00022692"/>
    </source>
</evidence>
<dbReference type="Proteomes" id="UP000664859">
    <property type="component" value="Unassembled WGS sequence"/>
</dbReference>
<dbReference type="GO" id="GO:0006888">
    <property type="term" value="P:endoplasmic reticulum to Golgi vesicle-mediated transport"/>
    <property type="evidence" value="ECO:0007669"/>
    <property type="project" value="InterPro"/>
</dbReference>
<protein>
    <submittedName>
        <fullName evidence="17">Soluble NSF attachment protein receptor</fullName>
    </submittedName>
</protein>
<feature type="domain" description="V-SNARE coiled-coil homology" evidence="16">
    <location>
        <begin position="142"/>
        <end position="202"/>
    </location>
</feature>
<keyword evidence="6" id="KW-0256">Endoplasmic reticulum</keyword>
<keyword evidence="17" id="KW-0675">Receptor</keyword>
<feature type="transmembrane region" description="Helical" evidence="13">
    <location>
        <begin position="204"/>
        <end position="222"/>
    </location>
</feature>
<dbReference type="AlphaFoldDB" id="A0A835Z3W0"/>
<comment type="similarity">
    <text evidence="3">Belongs to the synaptobrevin family.</text>
</comment>
<dbReference type="GO" id="GO:0015031">
    <property type="term" value="P:protein transport"/>
    <property type="evidence" value="ECO:0007669"/>
    <property type="project" value="UniProtKB-KW"/>
</dbReference>
<dbReference type="SMART" id="SM01270">
    <property type="entry name" value="Longin"/>
    <property type="match status" value="1"/>
</dbReference>
<dbReference type="InterPro" id="IPR042855">
    <property type="entry name" value="V_SNARE_CC"/>
</dbReference>
<dbReference type="InterPro" id="IPR011012">
    <property type="entry name" value="Longin-like_dom_sf"/>
</dbReference>
<keyword evidence="4" id="KW-0813">Transport</keyword>
<dbReference type="GO" id="GO:0000139">
    <property type="term" value="C:Golgi membrane"/>
    <property type="evidence" value="ECO:0007669"/>
    <property type="project" value="UniProtKB-SubCell"/>
</dbReference>
<accession>A0A835Z3W0</accession>
<keyword evidence="18" id="KW-1185">Reference proteome</keyword>
<dbReference type="Pfam" id="PF00957">
    <property type="entry name" value="Synaptobrevin"/>
    <property type="match status" value="1"/>
</dbReference>
<evidence type="ECO:0000256" key="7">
    <source>
        <dbReference type="ARBA" id="ARBA00022927"/>
    </source>
</evidence>
<keyword evidence="7" id="KW-0653">Protein transport</keyword>
<keyword evidence="10 12" id="KW-0175">Coiled coil</keyword>
<gene>
    <name evidence="17" type="ORF">JKP88DRAFT_309507</name>
</gene>
<evidence type="ECO:0000256" key="6">
    <source>
        <dbReference type="ARBA" id="ARBA00022824"/>
    </source>
</evidence>
<dbReference type="PANTHER" id="PTHR45837">
    <property type="entry name" value="VESICLE-TRAFFICKING PROTEIN SEC22B"/>
    <property type="match status" value="1"/>
</dbReference>
<keyword evidence="8 13" id="KW-1133">Transmembrane helix</keyword>
<comment type="caution">
    <text evidence="17">The sequence shown here is derived from an EMBL/GenBank/DDBJ whole genome shotgun (WGS) entry which is preliminary data.</text>
</comment>
<evidence type="ECO:0000256" key="1">
    <source>
        <dbReference type="ARBA" id="ARBA00004163"/>
    </source>
</evidence>
<evidence type="ECO:0000256" key="2">
    <source>
        <dbReference type="ARBA" id="ARBA00004394"/>
    </source>
</evidence>
<dbReference type="Gene3D" id="1.20.5.110">
    <property type="match status" value="1"/>
</dbReference>
<evidence type="ECO:0000256" key="11">
    <source>
        <dbReference type="ARBA" id="ARBA00023136"/>
    </source>
</evidence>
<keyword evidence="5 13" id="KW-0812">Transmembrane</keyword>
<evidence type="ECO:0000256" key="9">
    <source>
        <dbReference type="ARBA" id="ARBA00023034"/>
    </source>
</evidence>
<evidence type="ECO:0000256" key="13">
    <source>
        <dbReference type="SAM" id="Phobius"/>
    </source>
</evidence>
<dbReference type="Gene3D" id="3.30.450.50">
    <property type="entry name" value="Longin domain"/>
    <property type="match status" value="1"/>
</dbReference>
<dbReference type="SUPFAM" id="SSF64356">
    <property type="entry name" value="SNARE-like"/>
    <property type="match status" value="1"/>
</dbReference>
<dbReference type="CDD" id="cd15866">
    <property type="entry name" value="R-SNARE_SEC22"/>
    <property type="match status" value="1"/>
</dbReference>
<organism evidence="17 18">
    <name type="scientific">Tribonema minus</name>
    <dbReference type="NCBI Taxonomy" id="303371"/>
    <lineage>
        <taxon>Eukaryota</taxon>
        <taxon>Sar</taxon>
        <taxon>Stramenopiles</taxon>
        <taxon>Ochrophyta</taxon>
        <taxon>PX clade</taxon>
        <taxon>Xanthophyceae</taxon>
        <taxon>Tribonematales</taxon>
        <taxon>Tribonemataceae</taxon>
        <taxon>Tribonema</taxon>
    </lineage>
</organism>
<evidence type="ECO:0000259" key="15">
    <source>
        <dbReference type="PROSITE" id="PS50859"/>
    </source>
</evidence>
<evidence type="ECO:0000256" key="4">
    <source>
        <dbReference type="ARBA" id="ARBA00022448"/>
    </source>
</evidence>
<keyword evidence="9" id="KW-0333">Golgi apparatus</keyword>
<dbReference type="InterPro" id="IPR044565">
    <property type="entry name" value="Sec22"/>
</dbReference>
<keyword evidence="14" id="KW-0732">Signal</keyword>
<evidence type="ECO:0000256" key="10">
    <source>
        <dbReference type="ARBA" id="ARBA00023054"/>
    </source>
</evidence>
<dbReference type="EMBL" id="JAFCMP010000111">
    <property type="protein sequence ID" value="KAG5186540.1"/>
    <property type="molecule type" value="Genomic_DNA"/>
</dbReference>
<dbReference type="CDD" id="cd14824">
    <property type="entry name" value="Longin"/>
    <property type="match status" value="1"/>
</dbReference>
<dbReference type="SUPFAM" id="SSF58038">
    <property type="entry name" value="SNARE fusion complex"/>
    <property type="match status" value="1"/>
</dbReference>
<dbReference type="PROSITE" id="PS50859">
    <property type="entry name" value="LONGIN"/>
    <property type="match status" value="1"/>
</dbReference>
<feature type="signal peptide" evidence="14">
    <location>
        <begin position="1"/>
        <end position="26"/>
    </location>
</feature>